<feature type="chain" id="PRO_5013109174" evidence="1">
    <location>
        <begin position="21"/>
        <end position="130"/>
    </location>
</feature>
<dbReference type="EMBL" id="CP018221">
    <property type="protein sequence ID" value="API59617.1"/>
    <property type="molecule type" value="Genomic_DNA"/>
</dbReference>
<feature type="signal peptide" evidence="1">
    <location>
        <begin position="1"/>
        <end position="20"/>
    </location>
</feature>
<evidence type="ECO:0000256" key="1">
    <source>
        <dbReference type="SAM" id="SignalP"/>
    </source>
</evidence>
<sequence length="130" mass="13552">MIPKMYLMLVLAAQPFAWGAATPAATAQTTTRCSSIGATLDCTTTPPPIDYDGMTDSIIAGARAERANRERAAAADKSQAQTYAEVSTLVRYGECKDAELAAIRGGDLSLADAVRVSCKPAEQGASQPAK</sequence>
<dbReference type="KEGG" id="sphj:BSL82_10060"/>
<proteinExistence type="predicted"/>
<dbReference type="Proteomes" id="UP000182063">
    <property type="component" value="Chromosome"/>
</dbReference>
<accession>A0A1L3ZVH1</accession>
<reference evidence="3" key="1">
    <citation type="submission" date="2016-11" db="EMBL/GenBank/DDBJ databases">
        <title>Complete Genome Sequence of alachlor-degrading Sphingomonas sp. strain JJ-A5.</title>
        <authorList>
            <person name="Lee H."/>
            <person name="Ka J.-O."/>
        </authorList>
    </citation>
    <scope>NUCLEOTIDE SEQUENCE [LARGE SCALE GENOMIC DNA]</scope>
    <source>
        <strain evidence="3">JJ-A5</strain>
    </source>
</reference>
<evidence type="ECO:0000313" key="2">
    <source>
        <dbReference type="EMBL" id="API59617.1"/>
    </source>
</evidence>
<gene>
    <name evidence="2" type="ORF">BSL82_10060</name>
</gene>
<keyword evidence="1" id="KW-0732">Signal</keyword>
<keyword evidence="3" id="KW-1185">Reference proteome</keyword>
<name>A0A1L3ZVH1_9SPHN</name>
<dbReference type="AlphaFoldDB" id="A0A1L3ZVH1"/>
<organism evidence="2 3">
    <name type="scientific">Tardibacter chloracetimidivorans</name>
    <dbReference type="NCBI Taxonomy" id="1921510"/>
    <lineage>
        <taxon>Bacteria</taxon>
        <taxon>Pseudomonadati</taxon>
        <taxon>Pseudomonadota</taxon>
        <taxon>Alphaproteobacteria</taxon>
        <taxon>Sphingomonadales</taxon>
        <taxon>Sphingomonadaceae</taxon>
        <taxon>Tardibacter</taxon>
    </lineage>
</organism>
<protein>
    <submittedName>
        <fullName evidence="2">Uncharacterized protein</fullName>
    </submittedName>
</protein>
<dbReference type="STRING" id="1921510.BSL82_10060"/>
<evidence type="ECO:0000313" key="3">
    <source>
        <dbReference type="Proteomes" id="UP000182063"/>
    </source>
</evidence>